<reference evidence="1" key="1">
    <citation type="submission" date="2012-05" db="EMBL/GenBank/DDBJ databases">
        <authorList>
            <person name="Krishnakumar V."/>
            <person name="Cheung F."/>
            <person name="Xiao Y."/>
            <person name="Chan A."/>
            <person name="Moskal W.A."/>
            <person name="Town C.D."/>
        </authorList>
    </citation>
    <scope>NUCLEOTIDE SEQUENCE</scope>
</reference>
<accession>I3S729</accession>
<organism evidence="1">
    <name type="scientific">Medicago truncatula</name>
    <name type="common">Barrel medic</name>
    <name type="synonym">Medicago tribuloides</name>
    <dbReference type="NCBI Taxonomy" id="3880"/>
    <lineage>
        <taxon>Eukaryota</taxon>
        <taxon>Viridiplantae</taxon>
        <taxon>Streptophyta</taxon>
        <taxon>Embryophyta</taxon>
        <taxon>Tracheophyta</taxon>
        <taxon>Spermatophyta</taxon>
        <taxon>Magnoliopsida</taxon>
        <taxon>eudicotyledons</taxon>
        <taxon>Gunneridae</taxon>
        <taxon>Pentapetalae</taxon>
        <taxon>rosids</taxon>
        <taxon>fabids</taxon>
        <taxon>Fabales</taxon>
        <taxon>Fabaceae</taxon>
        <taxon>Papilionoideae</taxon>
        <taxon>50 kb inversion clade</taxon>
        <taxon>NPAAA clade</taxon>
        <taxon>Hologalegina</taxon>
        <taxon>IRL clade</taxon>
        <taxon>Trifolieae</taxon>
        <taxon>Medicago</taxon>
    </lineage>
</organism>
<dbReference type="EMBL" id="BT136276">
    <property type="protein sequence ID" value="AFK36071.1"/>
    <property type="molecule type" value="mRNA"/>
</dbReference>
<sequence length="76" mass="8325">MKMFSSLSISFETMSSKEKAFSTGNVDEPSSARKAAFSISEVVFLNLKLSLGIKVFLRVDLFLELEGLGESLVSTK</sequence>
<proteinExistence type="evidence at transcript level"/>
<evidence type="ECO:0000313" key="1">
    <source>
        <dbReference type="EMBL" id="AFK36071.1"/>
    </source>
</evidence>
<name>I3S729_MEDTR</name>
<protein>
    <submittedName>
        <fullName evidence="1">Uncharacterized protein</fullName>
    </submittedName>
</protein>
<dbReference type="AlphaFoldDB" id="I3S729"/>